<accession>A0A210QBT0</accession>
<dbReference type="AlphaFoldDB" id="A0A210QBT0"/>
<proteinExistence type="predicted"/>
<dbReference type="EMBL" id="NEDP02004241">
    <property type="protein sequence ID" value="OWF46182.1"/>
    <property type="molecule type" value="Genomic_DNA"/>
</dbReference>
<dbReference type="OrthoDB" id="6143593at2759"/>
<gene>
    <name evidence="1" type="ORF">KP79_PYT08338</name>
</gene>
<evidence type="ECO:0000313" key="1">
    <source>
        <dbReference type="EMBL" id="OWF46182.1"/>
    </source>
</evidence>
<comment type="caution">
    <text evidence="1">The sequence shown here is derived from an EMBL/GenBank/DDBJ whole genome shotgun (WGS) entry which is preliminary data.</text>
</comment>
<organism evidence="1 2">
    <name type="scientific">Mizuhopecten yessoensis</name>
    <name type="common">Japanese scallop</name>
    <name type="synonym">Patinopecten yessoensis</name>
    <dbReference type="NCBI Taxonomy" id="6573"/>
    <lineage>
        <taxon>Eukaryota</taxon>
        <taxon>Metazoa</taxon>
        <taxon>Spiralia</taxon>
        <taxon>Lophotrochozoa</taxon>
        <taxon>Mollusca</taxon>
        <taxon>Bivalvia</taxon>
        <taxon>Autobranchia</taxon>
        <taxon>Pteriomorphia</taxon>
        <taxon>Pectinida</taxon>
        <taxon>Pectinoidea</taxon>
        <taxon>Pectinidae</taxon>
        <taxon>Mizuhopecten</taxon>
    </lineage>
</organism>
<reference evidence="1 2" key="1">
    <citation type="journal article" date="2017" name="Nat. Ecol. Evol.">
        <title>Scallop genome provides insights into evolution of bilaterian karyotype and development.</title>
        <authorList>
            <person name="Wang S."/>
            <person name="Zhang J."/>
            <person name="Jiao W."/>
            <person name="Li J."/>
            <person name="Xun X."/>
            <person name="Sun Y."/>
            <person name="Guo X."/>
            <person name="Huan P."/>
            <person name="Dong B."/>
            <person name="Zhang L."/>
            <person name="Hu X."/>
            <person name="Sun X."/>
            <person name="Wang J."/>
            <person name="Zhao C."/>
            <person name="Wang Y."/>
            <person name="Wang D."/>
            <person name="Huang X."/>
            <person name="Wang R."/>
            <person name="Lv J."/>
            <person name="Li Y."/>
            <person name="Zhang Z."/>
            <person name="Liu B."/>
            <person name="Lu W."/>
            <person name="Hui Y."/>
            <person name="Liang J."/>
            <person name="Zhou Z."/>
            <person name="Hou R."/>
            <person name="Li X."/>
            <person name="Liu Y."/>
            <person name="Li H."/>
            <person name="Ning X."/>
            <person name="Lin Y."/>
            <person name="Zhao L."/>
            <person name="Xing Q."/>
            <person name="Dou J."/>
            <person name="Li Y."/>
            <person name="Mao J."/>
            <person name="Guo H."/>
            <person name="Dou H."/>
            <person name="Li T."/>
            <person name="Mu C."/>
            <person name="Jiang W."/>
            <person name="Fu Q."/>
            <person name="Fu X."/>
            <person name="Miao Y."/>
            <person name="Liu J."/>
            <person name="Yu Q."/>
            <person name="Li R."/>
            <person name="Liao H."/>
            <person name="Li X."/>
            <person name="Kong Y."/>
            <person name="Jiang Z."/>
            <person name="Chourrout D."/>
            <person name="Li R."/>
            <person name="Bao Z."/>
        </authorList>
    </citation>
    <scope>NUCLEOTIDE SEQUENCE [LARGE SCALE GENOMIC DNA]</scope>
    <source>
        <strain evidence="1 2">PY_sf001</strain>
    </source>
</reference>
<keyword evidence="2" id="KW-1185">Reference proteome</keyword>
<dbReference type="Proteomes" id="UP000242188">
    <property type="component" value="Unassembled WGS sequence"/>
</dbReference>
<name>A0A210QBT0_MIZYE</name>
<protein>
    <submittedName>
        <fullName evidence="1">Uncharacterized protein</fullName>
    </submittedName>
</protein>
<sequence>MATCSKRRVDDPTSGVTATKKRHDYYDGEDELFTTFPKKLIRRLAKHLETLCCEDDYVFKTLRILNCNGADYNGGVPFTKAYCSVTLGSRTLLFGSVFVDGIKMLKAFLKDRHVPTDLQEKRILRKLLIFISDKEAHLLLKNLEKFNETELTMVLANHLHGKLATSSKYVIDKNCTKESKHCPCSSENCSLSGQFADTSIGNEEVWHGNLDIIVDNDTVGVSYPSECKADSPGGKSTVEVKLKHVNLSRNQQIMSETIVFSFLQKQRHPESRHFLFPCIGVANTGMVVYFYDSQKDVLLESSFISLVSVEGKVNTQAILASWFVVNYKYLSSGIPHSKAPDEKAGFFSHVKEKLEIYEHNLKFGNVGISTSLEDDDSDLEVEPSDFLSETRWELLEIGSMSGSQS</sequence>
<evidence type="ECO:0000313" key="2">
    <source>
        <dbReference type="Proteomes" id="UP000242188"/>
    </source>
</evidence>